<evidence type="ECO:0000313" key="1">
    <source>
        <dbReference type="EMBL" id="ATU84104.1"/>
    </source>
</evidence>
<accession>A0A2D3I6X2</accession>
<sequence>MHSKIMPCIDTSLECLGMSYFFVRSTQNVALFKPPPLHPSEAVEVDVIFNWNMCNNIVQFLKNQ</sequence>
<reference evidence="1" key="1">
    <citation type="journal article" date="2018" name="Aquaculture">
        <title>Complete genome sequence of a white spot syndrome virus associated with a disease incursion in Australia.</title>
        <authorList>
            <person name="Oakey J."/>
            <person name="Smith C.S."/>
        </authorList>
    </citation>
    <scope>NUCLEOTIDE SEQUENCE [LARGE SCALE GENOMIC DNA]</scope>
    <source>
        <strain evidence="1">WSSV-AU</strain>
    </source>
</reference>
<protein>
    <submittedName>
        <fullName evidence="1">ORF67</fullName>
    </submittedName>
</protein>
<proteinExistence type="predicted"/>
<dbReference type="EMBL" id="MF768985">
    <property type="protein sequence ID" value="ATU84104.1"/>
    <property type="molecule type" value="Genomic_DNA"/>
</dbReference>
<dbReference type="Proteomes" id="UP000267516">
    <property type="component" value="Segment"/>
</dbReference>
<name>A0A2D3I6X2_9VIRU</name>
<organism evidence="1">
    <name type="scientific">White spot syndrome virus</name>
    <dbReference type="NCBI Taxonomy" id="342409"/>
    <lineage>
        <taxon>Viruses</taxon>
        <taxon>Viruses incertae sedis</taxon>
        <taxon>Naldaviricetes</taxon>
        <taxon>Nimaviridae</taxon>
        <taxon>Whispovirus</taxon>
    </lineage>
</organism>